<accession>A0ABW8MSE1</accession>
<keyword evidence="2" id="KW-1185">Reference proteome</keyword>
<evidence type="ECO:0008006" key="3">
    <source>
        <dbReference type="Google" id="ProtNLM"/>
    </source>
</evidence>
<sequence length="151" mass="17087">MLPARSKRRDNSTALPATSGSTSTEILTYLAEVAIRMKPTLSAPQARRVAEVVLHALDNKANNHREFSLEYFDASSGSTDSIRFRLVRFEPDAEDVYRYRPTAEGYLVYLEMLDLSPEDSQELLERMLDLLVQRGRADAALEIARRARKLA</sequence>
<dbReference type="EMBL" id="JBIYDN010000025">
    <property type="protein sequence ID" value="MFK4446357.1"/>
    <property type="molecule type" value="Genomic_DNA"/>
</dbReference>
<name>A0ABW8MSE1_9BURK</name>
<comment type="caution">
    <text evidence="1">The sequence shown here is derived from an EMBL/GenBank/DDBJ whole genome shotgun (WGS) entry which is preliminary data.</text>
</comment>
<evidence type="ECO:0000313" key="1">
    <source>
        <dbReference type="EMBL" id="MFK4446357.1"/>
    </source>
</evidence>
<dbReference type="Proteomes" id="UP001620514">
    <property type="component" value="Unassembled WGS sequence"/>
</dbReference>
<organism evidence="1 2">
    <name type="scientific">Caballeronia udeis</name>
    <dbReference type="NCBI Taxonomy" id="1232866"/>
    <lineage>
        <taxon>Bacteria</taxon>
        <taxon>Pseudomonadati</taxon>
        <taxon>Pseudomonadota</taxon>
        <taxon>Betaproteobacteria</taxon>
        <taxon>Burkholderiales</taxon>
        <taxon>Burkholderiaceae</taxon>
        <taxon>Caballeronia</taxon>
    </lineage>
</organism>
<reference evidence="1 2" key="1">
    <citation type="submission" date="2024-11" db="EMBL/GenBank/DDBJ databases">
        <title>Using genomics to understand microbial adaptation to soil warming.</title>
        <authorList>
            <person name="Deangelis K.M. PhD."/>
        </authorList>
    </citation>
    <scope>NUCLEOTIDE SEQUENCE [LARGE SCALE GENOMIC DNA]</scope>
    <source>
        <strain evidence="1 2">GAS97</strain>
    </source>
</reference>
<evidence type="ECO:0000313" key="2">
    <source>
        <dbReference type="Proteomes" id="UP001620514"/>
    </source>
</evidence>
<protein>
    <recommendedName>
        <fullName evidence="3">Fis family transcriptional regulator</fullName>
    </recommendedName>
</protein>
<proteinExistence type="predicted"/>
<gene>
    <name evidence="1" type="ORF">ABH943_006389</name>
</gene>